<name>A0A0L0QWN0_VIRPA</name>
<dbReference type="Proteomes" id="UP000036780">
    <property type="component" value="Unassembled WGS sequence"/>
</dbReference>
<evidence type="ECO:0000256" key="1">
    <source>
        <dbReference type="SAM" id="SignalP"/>
    </source>
</evidence>
<gene>
    <name evidence="2" type="ORF">AFK71_00130</name>
</gene>
<dbReference type="AlphaFoldDB" id="A0A0L0QWN0"/>
<evidence type="ECO:0000313" key="3">
    <source>
        <dbReference type="Proteomes" id="UP000036780"/>
    </source>
</evidence>
<feature type="signal peptide" evidence="1">
    <location>
        <begin position="1"/>
        <end position="25"/>
    </location>
</feature>
<feature type="chain" id="PRO_5041041905" evidence="1">
    <location>
        <begin position="26"/>
        <end position="116"/>
    </location>
</feature>
<comment type="caution">
    <text evidence="2">The sequence shown here is derived from an EMBL/GenBank/DDBJ whole genome shotgun (WGS) entry which is preliminary data.</text>
</comment>
<proteinExistence type="predicted"/>
<dbReference type="PATRIC" id="fig|1473.5.peg.63"/>
<protein>
    <submittedName>
        <fullName evidence="2">Uncharacterized protein</fullName>
    </submittedName>
</protein>
<organism evidence="2 3">
    <name type="scientific">Virgibacillus pantothenticus</name>
    <dbReference type="NCBI Taxonomy" id="1473"/>
    <lineage>
        <taxon>Bacteria</taxon>
        <taxon>Bacillati</taxon>
        <taxon>Bacillota</taxon>
        <taxon>Bacilli</taxon>
        <taxon>Bacillales</taxon>
        <taxon>Bacillaceae</taxon>
        <taxon>Virgibacillus</taxon>
    </lineage>
</organism>
<accession>A0A0L0QWN0</accession>
<dbReference type="EMBL" id="LGTO01000001">
    <property type="protein sequence ID" value="KNE22608.1"/>
    <property type="molecule type" value="Genomic_DNA"/>
</dbReference>
<keyword evidence="1" id="KW-0732">Signal</keyword>
<reference evidence="3" key="1">
    <citation type="submission" date="2015-07" db="EMBL/GenBank/DDBJ databases">
        <title>Fjat-10053 dsm26.</title>
        <authorList>
            <person name="Liu B."/>
            <person name="Wang J."/>
            <person name="Zhu Y."/>
            <person name="Liu G."/>
            <person name="Chen Q."/>
            <person name="Chen Z."/>
            <person name="Lan J."/>
            <person name="Che J."/>
            <person name="Ge C."/>
            <person name="Shi H."/>
            <person name="Pan Z."/>
            <person name="Liu X."/>
        </authorList>
    </citation>
    <scope>NUCLEOTIDE SEQUENCE [LARGE SCALE GENOMIC DNA]</scope>
    <source>
        <strain evidence="3">DSM 26</strain>
    </source>
</reference>
<dbReference type="RefSeq" id="WP_050349564.1">
    <property type="nucleotide sequence ID" value="NZ_JAHHXU010000010.1"/>
</dbReference>
<evidence type="ECO:0000313" key="2">
    <source>
        <dbReference type="EMBL" id="KNE22608.1"/>
    </source>
</evidence>
<sequence>MNHRFFRSFIILVLFVCLLSSQAVQKMNQLPSMKAEDTTITSVVQASQDEAIQVTSLIIPTPNDVSLPTRMPPMKQVVFSNLMKDYFNNRELYVTDTSRMVESMKYHSNYLSVHAS</sequence>
<keyword evidence="3" id="KW-1185">Reference proteome</keyword>